<dbReference type="InterPro" id="IPR016135">
    <property type="entry name" value="UBQ-conjugating_enzyme/RWD"/>
</dbReference>
<evidence type="ECO:0008006" key="6">
    <source>
        <dbReference type="Google" id="ProtNLM"/>
    </source>
</evidence>
<dbReference type="PANTHER" id="PTHR13206:SF0">
    <property type="entry name" value="E3 UBIQUITIN-PROTEIN LIGASE FANCL"/>
    <property type="match status" value="1"/>
</dbReference>
<dbReference type="GO" id="GO:0036297">
    <property type="term" value="P:interstrand cross-link repair"/>
    <property type="evidence" value="ECO:0007669"/>
    <property type="project" value="InterPro"/>
</dbReference>
<dbReference type="Gene3D" id="3.30.40.10">
    <property type="entry name" value="Zinc/RING finger domain, C3HC4 (zinc finger)"/>
    <property type="match status" value="1"/>
</dbReference>
<dbReference type="EMBL" id="NQVE01000122">
    <property type="protein sequence ID" value="RAL46646.1"/>
    <property type="molecule type" value="Genomic_DNA"/>
</dbReference>
<dbReference type="InterPro" id="IPR013083">
    <property type="entry name" value="Znf_RING/FYVE/PHD"/>
</dbReference>
<dbReference type="Proteomes" id="UP000249390">
    <property type="component" value="Unassembled WGS sequence"/>
</dbReference>
<protein>
    <recommendedName>
        <fullName evidence="6">RING-type domain-containing protein</fullName>
    </recommendedName>
</protein>
<dbReference type="CDD" id="cd23831">
    <property type="entry name" value="DRWD-N_FANCL"/>
    <property type="match status" value="1"/>
</dbReference>
<gene>
    <name evidence="4" type="ORF">DM860_004925</name>
</gene>
<dbReference type="Gene3D" id="3.10.110.20">
    <property type="entry name" value="RWD domain-like"/>
    <property type="match status" value="1"/>
</dbReference>
<evidence type="ECO:0000313" key="4">
    <source>
        <dbReference type="EMBL" id="RAL46646.1"/>
    </source>
</evidence>
<feature type="domain" description="FANCL UBC-like" evidence="3">
    <location>
        <begin position="106"/>
        <end position="201"/>
    </location>
</feature>
<evidence type="ECO:0000313" key="5">
    <source>
        <dbReference type="Proteomes" id="UP000249390"/>
    </source>
</evidence>
<dbReference type="SUPFAM" id="SSF57850">
    <property type="entry name" value="RING/U-box"/>
    <property type="match status" value="1"/>
</dbReference>
<dbReference type="CDD" id="cd23832">
    <property type="entry name" value="DRWD-C_FANCL"/>
    <property type="match status" value="1"/>
</dbReference>
<organism evidence="4 5">
    <name type="scientific">Cuscuta australis</name>
    <dbReference type="NCBI Taxonomy" id="267555"/>
    <lineage>
        <taxon>Eukaryota</taxon>
        <taxon>Viridiplantae</taxon>
        <taxon>Streptophyta</taxon>
        <taxon>Embryophyta</taxon>
        <taxon>Tracheophyta</taxon>
        <taxon>Spermatophyta</taxon>
        <taxon>Magnoliopsida</taxon>
        <taxon>eudicotyledons</taxon>
        <taxon>Gunneridae</taxon>
        <taxon>Pentapetalae</taxon>
        <taxon>asterids</taxon>
        <taxon>lamiids</taxon>
        <taxon>Solanales</taxon>
        <taxon>Convolvulaceae</taxon>
        <taxon>Cuscuteae</taxon>
        <taxon>Cuscuta</taxon>
        <taxon>Cuscuta subgen. Grammica</taxon>
        <taxon>Cuscuta sect. Cleistogrammica</taxon>
    </lineage>
</organism>
<dbReference type="InterPro" id="IPR026850">
    <property type="entry name" value="FANCL_C"/>
</dbReference>
<sequence length="288" mass="32763">MYTDQKKCQQLAASSSFYRKIYSEIEEIGWGNLVRLGEDLTSLSFRIIDEKGRTHMVGIELDKAYPKSPPSVSADVPSIFSLQWSPHSKLSNLLDQFGQHLDKLQPFWSTMDEIDSSLRVCAPKQTQFSSSHRQIDIGNGCYVVLSVDPDDPKALPECRFIGPHSEVNVLVATWRRNCRRWIRDKAFVENVKSLLKIQLPEHPNEPKSDQLCEECGICYAQYLPIDAELGIDSGCGTDITCKNNNCRKAFHRICLLDWLRSITTTRQSFDVLYGNCPYCSYPVSVKTL</sequence>
<dbReference type="InterPro" id="IPR026848">
    <property type="entry name" value="Fancl"/>
</dbReference>
<feature type="domain" description="FANCL C-terminal" evidence="1">
    <location>
        <begin position="214"/>
        <end position="287"/>
    </location>
</feature>
<feature type="domain" description="FANCL UBC-like" evidence="2">
    <location>
        <begin position="16"/>
        <end position="104"/>
    </location>
</feature>
<evidence type="ECO:0000259" key="1">
    <source>
        <dbReference type="Pfam" id="PF11793"/>
    </source>
</evidence>
<dbReference type="Pfam" id="PF18890">
    <property type="entry name" value="FANCL_d2"/>
    <property type="match status" value="1"/>
</dbReference>
<dbReference type="AlphaFoldDB" id="A0A328DME0"/>
<dbReference type="PANTHER" id="PTHR13206">
    <property type="entry name" value="UBIQUITIN LIGASE PROTEIN PHF9 FANCONI ANEMIA GROUP L PROTEIN"/>
    <property type="match status" value="1"/>
</dbReference>
<dbReference type="InterPro" id="IPR044037">
    <property type="entry name" value="FANCL_d3"/>
</dbReference>
<evidence type="ECO:0000259" key="2">
    <source>
        <dbReference type="Pfam" id="PF18890"/>
    </source>
</evidence>
<name>A0A328DME0_9ASTE</name>
<proteinExistence type="predicted"/>
<dbReference type="GO" id="GO:0061630">
    <property type="term" value="F:ubiquitin protein ligase activity"/>
    <property type="evidence" value="ECO:0007669"/>
    <property type="project" value="TreeGrafter"/>
</dbReference>
<evidence type="ECO:0000259" key="3">
    <source>
        <dbReference type="Pfam" id="PF18891"/>
    </source>
</evidence>
<dbReference type="GO" id="GO:0043240">
    <property type="term" value="C:Fanconi anaemia nuclear complex"/>
    <property type="evidence" value="ECO:0007669"/>
    <property type="project" value="InterPro"/>
</dbReference>
<comment type="caution">
    <text evidence="4">The sequence shown here is derived from an EMBL/GenBank/DDBJ whole genome shotgun (WGS) entry which is preliminary data.</text>
</comment>
<dbReference type="Pfam" id="PF18891">
    <property type="entry name" value="FANCL_d3"/>
    <property type="match status" value="1"/>
</dbReference>
<accession>A0A328DME0</accession>
<dbReference type="GO" id="GO:0006513">
    <property type="term" value="P:protein monoubiquitination"/>
    <property type="evidence" value="ECO:0007669"/>
    <property type="project" value="TreeGrafter"/>
</dbReference>
<dbReference type="InterPro" id="IPR043898">
    <property type="entry name" value="FANCL_d2"/>
</dbReference>
<dbReference type="Pfam" id="PF11793">
    <property type="entry name" value="FANCL_C"/>
    <property type="match status" value="1"/>
</dbReference>
<dbReference type="SMART" id="SM01197">
    <property type="entry name" value="FANCL_C"/>
    <property type="match status" value="1"/>
</dbReference>
<dbReference type="Gene3D" id="3.10.110.10">
    <property type="entry name" value="Ubiquitin Conjugating Enzyme"/>
    <property type="match status" value="1"/>
</dbReference>
<keyword evidence="5" id="KW-1185">Reference proteome</keyword>
<dbReference type="InterPro" id="IPR043003">
    <property type="entry name" value="FANCL_d3_sf"/>
</dbReference>
<reference evidence="4 5" key="1">
    <citation type="submission" date="2018-06" db="EMBL/GenBank/DDBJ databases">
        <title>The Genome of Cuscuta australis (Dodder) Provides Insight into the Evolution of Plant Parasitism.</title>
        <authorList>
            <person name="Liu H."/>
        </authorList>
    </citation>
    <scope>NUCLEOTIDE SEQUENCE [LARGE SCALE GENOMIC DNA]</scope>
    <source>
        <strain evidence="5">cv. Yunnan</strain>
        <tissue evidence="4">Vines</tissue>
    </source>
</reference>